<reference evidence="2" key="2">
    <citation type="submission" date="2019-10" db="EMBL/GenBank/DDBJ databases">
        <authorList>
            <consortium name="NCBI Genome Project"/>
        </authorList>
    </citation>
    <scope>NUCLEOTIDE SEQUENCE</scope>
    <source>
        <strain evidence="2">NI907</strain>
    </source>
</reference>
<dbReference type="RefSeq" id="XP_030976382.1">
    <property type="nucleotide sequence ID" value="XM_031131788.1"/>
</dbReference>
<proteinExistence type="predicted"/>
<reference evidence="1 2" key="1">
    <citation type="journal article" date="2019" name="Mol. Biol. Evol.">
        <title>Blast fungal genomes show frequent chromosomal changes, gene gains and losses, and effector gene turnover.</title>
        <authorList>
            <person name="Gomez Luciano L.B."/>
            <person name="Jason Tsai I."/>
            <person name="Chuma I."/>
            <person name="Tosa Y."/>
            <person name="Chen Y.H."/>
            <person name="Li J.Y."/>
            <person name="Li M.Y."/>
            <person name="Jade Lu M.Y."/>
            <person name="Nakayashiki H."/>
            <person name="Li W.H."/>
        </authorList>
    </citation>
    <scope>NUCLEOTIDE SEQUENCE [LARGE SCALE GENOMIC DNA]</scope>
    <source>
        <strain evidence="1 2">NI907</strain>
    </source>
</reference>
<gene>
    <name evidence="2" type="ORF">PgNI_11826</name>
</gene>
<dbReference type="KEGG" id="pgri:PgNI_11826"/>
<protein>
    <submittedName>
        <fullName evidence="2">Uncharacterized protein</fullName>
    </submittedName>
</protein>
<name>A0A6P8ANB7_PYRGI</name>
<keyword evidence="1" id="KW-1185">Reference proteome</keyword>
<organism evidence="1 2">
    <name type="scientific">Pyricularia grisea</name>
    <name type="common">Crabgrass-specific blast fungus</name>
    <name type="synonym">Magnaporthe grisea</name>
    <dbReference type="NCBI Taxonomy" id="148305"/>
    <lineage>
        <taxon>Eukaryota</taxon>
        <taxon>Fungi</taxon>
        <taxon>Dikarya</taxon>
        <taxon>Ascomycota</taxon>
        <taxon>Pezizomycotina</taxon>
        <taxon>Sordariomycetes</taxon>
        <taxon>Sordariomycetidae</taxon>
        <taxon>Magnaporthales</taxon>
        <taxon>Pyriculariaceae</taxon>
        <taxon>Pyricularia</taxon>
    </lineage>
</organism>
<dbReference type="AlphaFoldDB" id="A0A6P8ANB7"/>
<evidence type="ECO:0000313" key="1">
    <source>
        <dbReference type="Proteomes" id="UP000515153"/>
    </source>
</evidence>
<dbReference type="Proteomes" id="UP000515153">
    <property type="component" value="Chromosome V"/>
</dbReference>
<reference evidence="2" key="3">
    <citation type="submission" date="2025-08" db="UniProtKB">
        <authorList>
            <consortium name="RefSeq"/>
        </authorList>
    </citation>
    <scope>IDENTIFICATION</scope>
    <source>
        <strain evidence="2">NI907</strain>
    </source>
</reference>
<dbReference type="GeneID" id="41966693"/>
<sequence>MKSHARLYLNLCLEYKQPLAHSLGWLSPTKTDERPDRGGVVVLKCQILLTVCPTACSEERRLALGTLTRMPDFAMPSAFTSQIDNRVEPVPRETCCIQSRAFEQRGLTVLEGSEVGAGVFAKTLVGHISHTQTLDQSRDKIVTTIYHL</sequence>
<accession>A0A6P8ANB7</accession>
<evidence type="ECO:0000313" key="2">
    <source>
        <dbReference type="RefSeq" id="XP_030976382.1"/>
    </source>
</evidence>